<dbReference type="InterPro" id="IPR036569">
    <property type="entry name" value="RpiB_LacA_LacB_sf"/>
</dbReference>
<dbReference type="EC" id="5.3.1.6" evidence="3"/>
<dbReference type="Proteomes" id="UP001623591">
    <property type="component" value="Unassembled WGS sequence"/>
</dbReference>
<sequence>MKVAIGSDHGGYAMKELLKKYLNEELKVEYLDLGTFSDQRCDYTDFALLVGEAVSNKRCDFGIMIDAAGIGSSVMANKIPGVRAAVANEIYTARNSRAHNDTNVLCLGSFIIGEGVAKEIVKVWLSTKHEGERNIRRVEKIIEFERRLNEARGK</sequence>
<dbReference type="SUPFAM" id="SSF89623">
    <property type="entry name" value="Ribose/Galactose isomerase RpiB/AlsB"/>
    <property type="match status" value="1"/>
</dbReference>
<keyword evidence="2 3" id="KW-0413">Isomerase</keyword>
<protein>
    <submittedName>
        <fullName evidence="3">Ribose 5-phosphate isomerase B</fullName>
        <ecNumber evidence="3">5.3.1.6</ecNumber>
    </submittedName>
</protein>
<dbReference type="PANTHER" id="PTHR30345:SF0">
    <property type="entry name" value="DNA DAMAGE-REPAIR_TOLERATION PROTEIN DRT102"/>
    <property type="match status" value="1"/>
</dbReference>
<evidence type="ECO:0000256" key="1">
    <source>
        <dbReference type="ARBA" id="ARBA00008754"/>
    </source>
</evidence>
<dbReference type="InterPro" id="IPR004785">
    <property type="entry name" value="RpiB"/>
</dbReference>
<dbReference type="RefSeq" id="WP_406771136.1">
    <property type="nucleotide sequence ID" value="NZ_JBJHZZ010000027.1"/>
</dbReference>
<keyword evidence="4" id="KW-1185">Reference proteome</keyword>
<dbReference type="NCBIfam" id="NF004051">
    <property type="entry name" value="PRK05571.1"/>
    <property type="match status" value="1"/>
</dbReference>
<gene>
    <name evidence="3" type="primary">rpiB</name>
    <name evidence="3" type="ORF">ACJDUG_17345</name>
</gene>
<evidence type="ECO:0000313" key="4">
    <source>
        <dbReference type="Proteomes" id="UP001623591"/>
    </source>
</evidence>
<dbReference type="NCBIfam" id="TIGR01120">
    <property type="entry name" value="rpiB"/>
    <property type="match status" value="1"/>
</dbReference>
<organism evidence="3 4">
    <name type="scientific">Candidatus Clostridium stratigraminis</name>
    <dbReference type="NCBI Taxonomy" id="3381661"/>
    <lineage>
        <taxon>Bacteria</taxon>
        <taxon>Bacillati</taxon>
        <taxon>Bacillota</taxon>
        <taxon>Clostridia</taxon>
        <taxon>Eubacteriales</taxon>
        <taxon>Clostridiaceae</taxon>
        <taxon>Clostridium</taxon>
    </lineage>
</organism>
<dbReference type="Pfam" id="PF02502">
    <property type="entry name" value="LacAB_rpiB"/>
    <property type="match status" value="1"/>
</dbReference>
<dbReference type="EMBL" id="JBJHZZ010000027">
    <property type="protein sequence ID" value="MFL0248709.1"/>
    <property type="molecule type" value="Genomic_DNA"/>
</dbReference>
<accession>A0ABW8T830</accession>
<evidence type="ECO:0000313" key="3">
    <source>
        <dbReference type="EMBL" id="MFL0248709.1"/>
    </source>
</evidence>
<dbReference type="PIRSF" id="PIRSF005384">
    <property type="entry name" value="RpiB_LacA_B"/>
    <property type="match status" value="1"/>
</dbReference>
<comment type="similarity">
    <text evidence="1">Belongs to the LacAB/RpiB family.</text>
</comment>
<dbReference type="PANTHER" id="PTHR30345">
    <property type="entry name" value="RIBOSE-5-PHOSPHATE ISOMERASE B"/>
    <property type="match status" value="1"/>
</dbReference>
<evidence type="ECO:0000256" key="2">
    <source>
        <dbReference type="ARBA" id="ARBA00023235"/>
    </source>
</evidence>
<dbReference type="GO" id="GO:0004751">
    <property type="term" value="F:ribose-5-phosphate isomerase activity"/>
    <property type="evidence" value="ECO:0007669"/>
    <property type="project" value="UniProtKB-EC"/>
</dbReference>
<proteinExistence type="inferred from homology"/>
<dbReference type="NCBIfam" id="TIGR00689">
    <property type="entry name" value="rpiB_lacA_lacB"/>
    <property type="match status" value="1"/>
</dbReference>
<comment type="caution">
    <text evidence="3">The sequence shown here is derived from an EMBL/GenBank/DDBJ whole genome shotgun (WGS) entry which is preliminary data.</text>
</comment>
<dbReference type="InterPro" id="IPR003500">
    <property type="entry name" value="RpiB_LacA_LacB"/>
</dbReference>
<dbReference type="Gene3D" id="3.40.1400.10">
    <property type="entry name" value="Sugar-phosphate isomerase, RpiB/LacA/LacB"/>
    <property type="match status" value="1"/>
</dbReference>
<reference evidence="3 4" key="1">
    <citation type="submission" date="2024-11" db="EMBL/GenBank/DDBJ databases">
        <authorList>
            <person name="Heng Y.C."/>
            <person name="Lim A.C.H."/>
            <person name="Lee J.K.Y."/>
            <person name="Kittelmann S."/>
        </authorList>
    </citation>
    <scope>NUCLEOTIDE SEQUENCE [LARGE SCALE GENOMIC DNA]</scope>
    <source>
        <strain evidence="3 4">WILCCON 0185</strain>
    </source>
</reference>
<name>A0ABW8T830_9CLOT</name>